<dbReference type="Proteomes" id="UP000095751">
    <property type="component" value="Unassembled WGS sequence"/>
</dbReference>
<proteinExistence type="predicted"/>
<organism evidence="1 2">
    <name type="scientific">Fragilariopsis cylindrus CCMP1102</name>
    <dbReference type="NCBI Taxonomy" id="635003"/>
    <lineage>
        <taxon>Eukaryota</taxon>
        <taxon>Sar</taxon>
        <taxon>Stramenopiles</taxon>
        <taxon>Ochrophyta</taxon>
        <taxon>Bacillariophyta</taxon>
        <taxon>Bacillariophyceae</taxon>
        <taxon>Bacillariophycidae</taxon>
        <taxon>Bacillariales</taxon>
        <taxon>Bacillariaceae</taxon>
        <taxon>Fragilariopsis</taxon>
    </lineage>
</organism>
<dbReference type="InParanoid" id="A0A1E7EZH4"/>
<dbReference type="Gene3D" id="1.25.40.20">
    <property type="entry name" value="Ankyrin repeat-containing domain"/>
    <property type="match status" value="1"/>
</dbReference>
<dbReference type="AlphaFoldDB" id="A0A1E7EZH4"/>
<sequence length="161" mass="18431">MLSMDVDLFKWCDNKEWSKVREYLSSDAETEKDKKFNVRHYTDFMYRHYGTCLHLACRSDDAPAPDDIIQALIDIGGKEFVMKVDVYDKTALHWACYRNWSSASYNPSYTIIKMLIEVGGNDLVMAQSDYDGQTALTIATRHGASNRIKELLTPVQSTTVN</sequence>
<reference evidence="1 2" key="1">
    <citation type="submission" date="2016-09" db="EMBL/GenBank/DDBJ databases">
        <title>Extensive genetic diversity and differential bi-allelic expression allows diatom success in the polar Southern Ocean.</title>
        <authorList>
            <consortium name="DOE Joint Genome Institute"/>
            <person name="Mock T."/>
            <person name="Otillar R.P."/>
            <person name="Strauss J."/>
            <person name="Dupont C."/>
            <person name="Frickenhaus S."/>
            <person name="Maumus F."/>
            <person name="Mcmullan M."/>
            <person name="Sanges R."/>
            <person name="Schmutz J."/>
            <person name="Toseland A."/>
            <person name="Valas R."/>
            <person name="Veluchamy A."/>
            <person name="Ward B.J."/>
            <person name="Allen A."/>
            <person name="Barry K."/>
            <person name="Falciatore A."/>
            <person name="Ferrante M."/>
            <person name="Fortunato A.E."/>
            <person name="Gloeckner G."/>
            <person name="Gruber A."/>
            <person name="Hipkin R."/>
            <person name="Janech M."/>
            <person name="Kroth P."/>
            <person name="Leese F."/>
            <person name="Lindquist E."/>
            <person name="Lyon B.R."/>
            <person name="Martin J."/>
            <person name="Mayer C."/>
            <person name="Parker M."/>
            <person name="Quesneville H."/>
            <person name="Raymond J."/>
            <person name="Uhlig C."/>
            <person name="Valentin K.U."/>
            <person name="Worden A.Z."/>
            <person name="Armbrust E.V."/>
            <person name="Bowler C."/>
            <person name="Green B."/>
            <person name="Moulton V."/>
            <person name="Van Oosterhout C."/>
            <person name="Grigoriev I."/>
        </authorList>
    </citation>
    <scope>NUCLEOTIDE SEQUENCE [LARGE SCALE GENOMIC DNA]</scope>
    <source>
        <strain evidence="1 2">CCMP1102</strain>
    </source>
</reference>
<evidence type="ECO:0000313" key="2">
    <source>
        <dbReference type="Proteomes" id="UP000095751"/>
    </source>
</evidence>
<name>A0A1E7EZH4_9STRA</name>
<dbReference type="SMART" id="SM00248">
    <property type="entry name" value="ANK"/>
    <property type="match status" value="3"/>
</dbReference>
<evidence type="ECO:0000313" key="1">
    <source>
        <dbReference type="EMBL" id="OEU11352.1"/>
    </source>
</evidence>
<protein>
    <submittedName>
        <fullName evidence="1">Uncharacterized protein</fullName>
    </submittedName>
</protein>
<dbReference type="EMBL" id="KV784368">
    <property type="protein sequence ID" value="OEU11352.1"/>
    <property type="molecule type" value="Genomic_DNA"/>
</dbReference>
<keyword evidence="2" id="KW-1185">Reference proteome</keyword>
<dbReference type="OrthoDB" id="437639at2759"/>
<gene>
    <name evidence="1" type="ORF">FRACYDRAFT_245707</name>
</gene>
<dbReference type="KEGG" id="fcy:FRACYDRAFT_245707"/>
<dbReference type="InterPro" id="IPR036770">
    <property type="entry name" value="Ankyrin_rpt-contain_sf"/>
</dbReference>
<dbReference type="InterPro" id="IPR002110">
    <property type="entry name" value="Ankyrin_rpt"/>
</dbReference>
<accession>A0A1E7EZH4</accession>
<dbReference type="SUPFAM" id="SSF48403">
    <property type="entry name" value="Ankyrin repeat"/>
    <property type="match status" value="1"/>
</dbReference>